<accession>A0AAV5T4J3</accession>
<protein>
    <recommendedName>
        <fullName evidence="2">Centrosomal protein CEP104 N-terminal domain-containing protein</fullName>
    </recommendedName>
</protein>
<dbReference type="InterPro" id="IPR048739">
    <property type="entry name" value="CEP104_N"/>
</dbReference>
<evidence type="ECO:0000256" key="1">
    <source>
        <dbReference type="SAM" id="MobiDB-lite"/>
    </source>
</evidence>
<comment type="caution">
    <text evidence="3">The sequence shown here is derived from an EMBL/GenBank/DDBJ whole genome shotgun (WGS) entry which is preliminary data.</text>
</comment>
<evidence type="ECO:0000313" key="3">
    <source>
        <dbReference type="EMBL" id="GMS89108.1"/>
    </source>
</evidence>
<dbReference type="InterPro" id="IPR008979">
    <property type="entry name" value="Galactose-bd-like_sf"/>
</dbReference>
<reference evidence="3" key="1">
    <citation type="submission" date="2023-10" db="EMBL/GenBank/DDBJ databases">
        <title>Genome assembly of Pristionchus species.</title>
        <authorList>
            <person name="Yoshida K."/>
            <person name="Sommer R.J."/>
        </authorList>
    </citation>
    <scope>NUCLEOTIDE SEQUENCE</scope>
    <source>
        <strain evidence="3">RS0144</strain>
    </source>
</reference>
<sequence>MESASERRRPYRIAFASSDEGGLDSSAALQQRDADTGWMSAGKAEQSELILDLGQIINITRISIRAHPICAAKKIQVFGSKSKNHKESRYTYLGELHFQLDLYGDLKLLFLDTRQRYVMLILSKPIDDHQNPNGHVALEFVEICGRPRGDMEDTRSGSSQGDIAPNIPPSPVPQAPSAHSSRSTASATRVGSATTNFCGLCGRRANSGDAFCRGCGECL</sequence>
<dbReference type="InterPro" id="IPR052607">
    <property type="entry name" value="CEP104-like"/>
</dbReference>
<dbReference type="AlphaFoldDB" id="A0AAV5T4J3"/>
<dbReference type="SUPFAM" id="SSF49785">
    <property type="entry name" value="Galactose-binding domain-like"/>
    <property type="match status" value="1"/>
</dbReference>
<name>A0AAV5T4J3_9BILA</name>
<dbReference type="Pfam" id="PF21038">
    <property type="entry name" value="CEP104_N"/>
    <property type="match status" value="1"/>
</dbReference>
<evidence type="ECO:0000313" key="4">
    <source>
        <dbReference type="Proteomes" id="UP001432027"/>
    </source>
</evidence>
<dbReference type="GO" id="GO:0005929">
    <property type="term" value="C:cilium"/>
    <property type="evidence" value="ECO:0007669"/>
    <property type="project" value="TreeGrafter"/>
</dbReference>
<feature type="region of interest" description="Disordered" evidence="1">
    <location>
        <begin position="149"/>
        <end position="187"/>
    </location>
</feature>
<dbReference type="Gene3D" id="2.60.120.260">
    <property type="entry name" value="Galactose-binding domain-like"/>
    <property type="match status" value="1"/>
</dbReference>
<dbReference type="Proteomes" id="UP001432027">
    <property type="component" value="Unassembled WGS sequence"/>
</dbReference>
<dbReference type="PANTHER" id="PTHR13371">
    <property type="entry name" value="GLYCINE-, GLUTAMATE-, THIENYLCYCLOHEXYLPIPERIDINE-BINDING PROTEIN"/>
    <property type="match status" value="1"/>
</dbReference>
<organism evidence="3 4">
    <name type="scientific">Pristionchus entomophagus</name>
    <dbReference type="NCBI Taxonomy" id="358040"/>
    <lineage>
        <taxon>Eukaryota</taxon>
        <taxon>Metazoa</taxon>
        <taxon>Ecdysozoa</taxon>
        <taxon>Nematoda</taxon>
        <taxon>Chromadorea</taxon>
        <taxon>Rhabditida</taxon>
        <taxon>Rhabditina</taxon>
        <taxon>Diplogasteromorpha</taxon>
        <taxon>Diplogasteroidea</taxon>
        <taxon>Neodiplogasteridae</taxon>
        <taxon>Pristionchus</taxon>
    </lineage>
</organism>
<evidence type="ECO:0000259" key="2">
    <source>
        <dbReference type="Pfam" id="PF21038"/>
    </source>
</evidence>
<gene>
    <name evidence="3" type="ORF">PENTCL1PPCAC_11283</name>
</gene>
<keyword evidence="4" id="KW-1185">Reference proteome</keyword>
<feature type="region of interest" description="Disordered" evidence="1">
    <location>
        <begin position="1"/>
        <end position="25"/>
    </location>
</feature>
<proteinExistence type="predicted"/>
<dbReference type="PANTHER" id="PTHR13371:SF0">
    <property type="entry name" value="CENTROSOMAL PROTEIN OF 104 KDA"/>
    <property type="match status" value="1"/>
</dbReference>
<dbReference type="EMBL" id="BTSX01000003">
    <property type="protein sequence ID" value="GMS89108.1"/>
    <property type="molecule type" value="Genomic_DNA"/>
</dbReference>
<feature type="domain" description="Centrosomal protein CEP104 N-terminal" evidence="2">
    <location>
        <begin position="37"/>
        <end position="145"/>
    </location>
</feature>
<feature type="compositionally biased region" description="Low complexity" evidence="1">
    <location>
        <begin position="177"/>
        <end position="187"/>
    </location>
</feature>